<dbReference type="OrthoDB" id="9808367at2"/>
<evidence type="ECO:0000256" key="1">
    <source>
        <dbReference type="ARBA" id="ARBA00001947"/>
    </source>
</evidence>
<keyword evidence="3" id="KW-0479">Metal-binding</keyword>
<dbReference type="KEGG" id="paby:Ga0080574_TMP137"/>
<evidence type="ECO:0000259" key="6">
    <source>
        <dbReference type="Pfam" id="PF00850"/>
    </source>
</evidence>
<geneLocation type="plasmid" evidence="8">
    <name>ppaby2</name>
</geneLocation>
<dbReference type="PRINTS" id="PR01270">
    <property type="entry name" value="HDASUPER"/>
</dbReference>
<dbReference type="InterPro" id="IPR023696">
    <property type="entry name" value="Ureohydrolase_dom_sf"/>
</dbReference>
<evidence type="ECO:0000313" key="7">
    <source>
        <dbReference type="EMBL" id="APZ50471.1"/>
    </source>
</evidence>
<protein>
    <submittedName>
        <fullName evidence="7">Deacetylase, histone deacetylase/acetoin utilization protein</fullName>
    </submittedName>
</protein>
<proteinExistence type="inferred from homology"/>
<evidence type="ECO:0000256" key="5">
    <source>
        <dbReference type="ARBA" id="ARBA00022833"/>
    </source>
</evidence>
<accession>A0A1P8UM40</accession>
<dbReference type="CDD" id="cd10001">
    <property type="entry name" value="HDAC_classII_APAH"/>
    <property type="match status" value="1"/>
</dbReference>
<evidence type="ECO:0000256" key="2">
    <source>
        <dbReference type="ARBA" id="ARBA00005947"/>
    </source>
</evidence>
<dbReference type="Proteomes" id="UP000187059">
    <property type="component" value="Plasmid pPABY2"/>
</dbReference>
<evidence type="ECO:0000313" key="8">
    <source>
        <dbReference type="Proteomes" id="UP000187059"/>
    </source>
</evidence>
<keyword evidence="8" id="KW-1185">Reference proteome</keyword>
<comment type="similarity">
    <text evidence="2">Belongs to the histone deacetylase family.</text>
</comment>
<dbReference type="InterPro" id="IPR000286">
    <property type="entry name" value="HDACs"/>
</dbReference>
<gene>
    <name evidence="7" type="ORF">Ga0080574_TMP137</name>
</gene>
<dbReference type="InterPro" id="IPR037138">
    <property type="entry name" value="His_deacetylse_dom_sf"/>
</dbReference>
<comment type="cofactor">
    <cofactor evidence="1">
        <name>Zn(2+)</name>
        <dbReference type="ChEBI" id="CHEBI:29105"/>
    </cofactor>
</comment>
<dbReference type="PANTHER" id="PTHR10625:SF17">
    <property type="entry name" value="HISTONE DEACETYLASE 8"/>
    <property type="match status" value="1"/>
</dbReference>
<dbReference type="InterPro" id="IPR023801">
    <property type="entry name" value="His_deacetylse_dom"/>
</dbReference>
<dbReference type="PANTHER" id="PTHR10625">
    <property type="entry name" value="HISTONE DEACETYLASE HDAC1-RELATED"/>
    <property type="match status" value="1"/>
</dbReference>
<keyword evidence="4" id="KW-0378">Hydrolase</keyword>
<dbReference type="AlphaFoldDB" id="A0A1P8UM40"/>
<dbReference type="RefSeq" id="WP_076694537.1">
    <property type="nucleotide sequence ID" value="NZ_CP015090.1"/>
</dbReference>
<name>A0A1P8UM40_9RHOB</name>
<evidence type="ECO:0000256" key="3">
    <source>
        <dbReference type="ARBA" id="ARBA00022723"/>
    </source>
</evidence>
<dbReference type="GO" id="GO:0004407">
    <property type="term" value="F:histone deacetylase activity"/>
    <property type="evidence" value="ECO:0007669"/>
    <property type="project" value="TreeGrafter"/>
</dbReference>
<evidence type="ECO:0000256" key="4">
    <source>
        <dbReference type="ARBA" id="ARBA00022801"/>
    </source>
</evidence>
<reference evidence="7 8" key="1">
    <citation type="submission" date="2016-04" db="EMBL/GenBank/DDBJ databases">
        <title>Deep-sea bacteria in the southern Pacific.</title>
        <authorList>
            <person name="Tang K."/>
        </authorList>
    </citation>
    <scope>NUCLEOTIDE SEQUENCE [LARGE SCALE GENOMIC DNA]</scope>
    <source>
        <strain evidence="7 8">JLT2014</strain>
        <plasmid evidence="8">ppaby2</plasmid>
    </source>
</reference>
<keyword evidence="7" id="KW-0614">Plasmid</keyword>
<dbReference type="EMBL" id="CP015090">
    <property type="protein sequence ID" value="APZ50471.1"/>
    <property type="molecule type" value="Genomic_DNA"/>
</dbReference>
<dbReference type="Gene3D" id="3.40.800.20">
    <property type="entry name" value="Histone deacetylase domain"/>
    <property type="match status" value="1"/>
</dbReference>
<dbReference type="SUPFAM" id="SSF52768">
    <property type="entry name" value="Arginase/deacetylase"/>
    <property type="match status" value="1"/>
</dbReference>
<keyword evidence="5" id="KW-0862">Zinc</keyword>
<sequence>MRYFAGCKHELHHLPTVFSLSQPRRSNDVAARPGLLAAAAERCGWERVEVTEAREACLEGVHSPRYVAFLRSIYADWVAAYGPPPDGIFPNVFPTMRTGDRYPDDPAARVGLHMHDQLAPIHEHTFAAALEAATIADTAAKAVLGGDRAAYALCRPSGHHAGRDCGGGATYLNNAGVAAQTLLSEAKRVLLVDIDVHHGNGTQDIFYERDDVHFVSLHRDPAQYHPYFWGHAEERGAGPGTGFTRNVPLPSDTEDNAYLAALDTALEEALHKTPDALVVSMGFDAHVDDPSKGLRLTTDAYRPIGQRFAALRLPTVLVQEGGYNLEAVPHCLSAFLTGFQS</sequence>
<organism evidence="7 8">
    <name type="scientific">Salipiger abyssi</name>
    <dbReference type="NCBI Taxonomy" id="1250539"/>
    <lineage>
        <taxon>Bacteria</taxon>
        <taxon>Pseudomonadati</taxon>
        <taxon>Pseudomonadota</taxon>
        <taxon>Alphaproteobacteria</taxon>
        <taxon>Rhodobacterales</taxon>
        <taxon>Roseobacteraceae</taxon>
        <taxon>Salipiger</taxon>
    </lineage>
</organism>
<dbReference type="Pfam" id="PF00850">
    <property type="entry name" value="Hist_deacetyl"/>
    <property type="match status" value="1"/>
</dbReference>
<dbReference type="GO" id="GO:0040029">
    <property type="term" value="P:epigenetic regulation of gene expression"/>
    <property type="evidence" value="ECO:0007669"/>
    <property type="project" value="TreeGrafter"/>
</dbReference>
<feature type="domain" description="Histone deacetylase" evidence="6">
    <location>
        <begin position="45"/>
        <end position="337"/>
    </location>
</feature>
<dbReference type="GO" id="GO:0016787">
    <property type="term" value="F:hydrolase activity"/>
    <property type="evidence" value="ECO:0007669"/>
    <property type="project" value="UniProtKB-KW"/>
</dbReference>
<dbReference type="GO" id="GO:0046872">
    <property type="term" value="F:metal ion binding"/>
    <property type="evidence" value="ECO:0007669"/>
    <property type="project" value="UniProtKB-KW"/>
</dbReference>